<dbReference type="Pfam" id="PF22483">
    <property type="entry name" value="Mu-transpos_C_2"/>
    <property type="match status" value="1"/>
</dbReference>
<dbReference type="Proteomes" id="UP000317429">
    <property type="component" value="Chromosome"/>
</dbReference>
<reference evidence="4 5" key="1">
    <citation type="submission" date="2019-02" db="EMBL/GenBank/DDBJ databases">
        <title>Deep-cultivation of Planctomycetes and their phenomic and genomic characterization uncovers novel biology.</title>
        <authorList>
            <person name="Wiegand S."/>
            <person name="Jogler M."/>
            <person name="Boedeker C."/>
            <person name="Pinto D."/>
            <person name="Vollmers J."/>
            <person name="Rivas-Marin E."/>
            <person name="Kohn T."/>
            <person name="Peeters S.H."/>
            <person name="Heuer A."/>
            <person name="Rast P."/>
            <person name="Oberbeckmann S."/>
            <person name="Bunk B."/>
            <person name="Jeske O."/>
            <person name="Meyerdierks A."/>
            <person name="Storesund J.E."/>
            <person name="Kallscheuer N."/>
            <person name="Luecker S."/>
            <person name="Lage O.M."/>
            <person name="Pohl T."/>
            <person name="Merkel B.J."/>
            <person name="Hornburger P."/>
            <person name="Mueller R.-W."/>
            <person name="Bruemmer F."/>
            <person name="Labrenz M."/>
            <person name="Spormann A.M."/>
            <person name="Op den Camp H."/>
            <person name="Overmann J."/>
            <person name="Amann R."/>
            <person name="Jetten M.S.M."/>
            <person name="Mascher T."/>
            <person name="Medema M.H."/>
            <person name="Devos D.P."/>
            <person name="Kaster A.-K."/>
            <person name="Ovreas L."/>
            <person name="Rohde M."/>
            <person name="Galperin M.Y."/>
            <person name="Jogler C."/>
        </authorList>
    </citation>
    <scope>NUCLEOTIDE SEQUENCE [LARGE SCALE GENOMIC DNA]</scope>
    <source>
        <strain evidence="4 5">Pla175</strain>
    </source>
</reference>
<dbReference type="Gene3D" id="3.30.420.10">
    <property type="entry name" value="Ribonuclease H-like superfamily/Ribonuclease H"/>
    <property type="match status" value="1"/>
</dbReference>
<organism evidence="4 5">
    <name type="scientific">Pirellulimonas nuda</name>
    <dbReference type="NCBI Taxonomy" id="2528009"/>
    <lineage>
        <taxon>Bacteria</taxon>
        <taxon>Pseudomonadati</taxon>
        <taxon>Planctomycetota</taxon>
        <taxon>Planctomycetia</taxon>
        <taxon>Pirellulales</taxon>
        <taxon>Lacipirellulaceae</taxon>
        <taxon>Pirellulimonas</taxon>
    </lineage>
</organism>
<sequence>MANRLKVAKVLSIRTLQLQGWSQRRIARELGISRGAVARQLLAGSGPTLQSDGPEGSNSAKAPPGSEAAEAPPNRAKAPPGSRSLCDPFRGLVLAKLEQGLAAQRIFQDLVAEHGFTGKYHSVRRFVAKLSQNTPLPFRRMEVAPGQEAQIDFGAGAPIVAADGSRRRTHVLRVVLSHSRKAYSEVVYRQTTDDLIHCLEHAFWHFGGVPKTLVPDNLKAAVLKADWYDPDLNPKLRSFCEHYGAALLPTKPRMPRHKGKVERGVAYVQENALKGLTFSSLREQNDHLLHWETTVADTRIHGTTQQQVLKHFREVERPTLGALPRERFPCFQEGQRIVSRDGHIAVAKSYYSVPPEYLGRTLWVRWDSHLVRVLNDQMEVLCTHATQSPGRFSTLPEHIASEKISPVERGAEWLLKKASFIGENTKDWSHGLVATRGVEAVRVLQGLLNLSRKHPSEVIEQACETAHSFQSYRLPTIRKLIEHSASKQGTFEFLDQHPIIRNLSDYGDVVRVDFRTEAYRS</sequence>
<dbReference type="GO" id="GO:0003676">
    <property type="term" value="F:nucleic acid binding"/>
    <property type="evidence" value="ECO:0007669"/>
    <property type="project" value="InterPro"/>
</dbReference>
<evidence type="ECO:0000256" key="2">
    <source>
        <dbReference type="SAM" id="MobiDB-lite"/>
    </source>
</evidence>
<feature type="region of interest" description="Disordered" evidence="2">
    <location>
        <begin position="44"/>
        <end position="82"/>
    </location>
</feature>
<dbReference type="KEGG" id="pnd:Pla175_48840"/>
<evidence type="ECO:0000259" key="3">
    <source>
        <dbReference type="PROSITE" id="PS50994"/>
    </source>
</evidence>
<keyword evidence="5" id="KW-1185">Reference proteome</keyword>
<dbReference type="SUPFAM" id="SSF53098">
    <property type="entry name" value="Ribonuclease H-like"/>
    <property type="match status" value="1"/>
</dbReference>
<evidence type="ECO:0000256" key="1">
    <source>
        <dbReference type="ARBA" id="ARBA00009277"/>
    </source>
</evidence>
<dbReference type="EMBL" id="CP036291">
    <property type="protein sequence ID" value="QDU91455.1"/>
    <property type="molecule type" value="Genomic_DNA"/>
</dbReference>
<evidence type="ECO:0000313" key="5">
    <source>
        <dbReference type="Proteomes" id="UP000317429"/>
    </source>
</evidence>
<dbReference type="RefSeq" id="WP_145291582.1">
    <property type="nucleotide sequence ID" value="NZ_CP036291.1"/>
</dbReference>
<proteinExistence type="inferred from homology"/>
<dbReference type="PROSITE" id="PS50994">
    <property type="entry name" value="INTEGRASE"/>
    <property type="match status" value="1"/>
</dbReference>
<accession>A0A518DIZ9</accession>
<dbReference type="PANTHER" id="PTHR35004">
    <property type="entry name" value="TRANSPOSASE RV3428C-RELATED"/>
    <property type="match status" value="1"/>
</dbReference>
<dbReference type="InterPro" id="IPR054353">
    <property type="entry name" value="IstA-like_C"/>
</dbReference>
<dbReference type="InterPro" id="IPR036397">
    <property type="entry name" value="RNaseH_sf"/>
</dbReference>
<dbReference type="InterPro" id="IPR001584">
    <property type="entry name" value="Integrase_cat-core"/>
</dbReference>
<feature type="domain" description="Integrase catalytic" evidence="3">
    <location>
        <begin position="141"/>
        <end position="316"/>
    </location>
</feature>
<protein>
    <submittedName>
        <fullName evidence="4">Integrase core domain protein</fullName>
    </submittedName>
</protein>
<name>A0A518DIZ9_9BACT</name>
<comment type="similarity">
    <text evidence="1">Belongs to the transposase IS21/IS408/IS1162 family.</text>
</comment>
<gene>
    <name evidence="4" type="ORF">Pla175_48840</name>
</gene>
<dbReference type="AlphaFoldDB" id="A0A518DIZ9"/>
<dbReference type="OrthoDB" id="3193769at2"/>
<dbReference type="GO" id="GO:0015074">
    <property type="term" value="P:DNA integration"/>
    <property type="evidence" value="ECO:0007669"/>
    <property type="project" value="InterPro"/>
</dbReference>
<dbReference type="Pfam" id="PF00665">
    <property type="entry name" value="rve"/>
    <property type="match status" value="1"/>
</dbReference>
<evidence type="ECO:0000313" key="4">
    <source>
        <dbReference type="EMBL" id="QDU91455.1"/>
    </source>
</evidence>
<dbReference type="NCBIfam" id="NF033546">
    <property type="entry name" value="transpos_IS21"/>
    <property type="match status" value="1"/>
</dbReference>
<dbReference type="InterPro" id="IPR012337">
    <property type="entry name" value="RNaseH-like_sf"/>
</dbReference>
<feature type="compositionally biased region" description="Low complexity" evidence="2">
    <location>
        <begin position="59"/>
        <end position="73"/>
    </location>
</feature>